<sequence length="348" mass="38830">MADTKLPVKIRMGIRDSWDAPKCPFRVAINALSKVLGTSVEVIVDWGLLWSVLSPQYPDPTTFVPSIEEATRIWMECLQERLESDALEDWADEFLEKVKTPGGINIEIGVSENGMDRPEAVWEETGSKLSLLFPKSTGRVYLNTLQAGFRSDLEHLFTKKSAPTTSGAASTTLPIGGAPAVDEDDWSVVPPTSGAASVAAPVLRSPDTPQAQTTADALPERLPSLATLARPEVLFETQTPYLIYVRKYGNKELHIEGSHQGSLTLICEYFQKWVRKDRNYNGNILELEKQTSLFGLNAGFDYVKITCNRWELLNPTPFLAFIEIVLKYKLVEASSGVTWFYRRDTKII</sequence>
<name>A0AAV9V8N1_9PEZI</name>
<evidence type="ECO:0000313" key="2">
    <source>
        <dbReference type="Proteomes" id="UP001375240"/>
    </source>
</evidence>
<proteinExistence type="predicted"/>
<evidence type="ECO:0008006" key="3">
    <source>
        <dbReference type="Google" id="ProtNLM"/>
    </source>
</evidence>
<accession>A0AAV9V8N1</accession>
<gene>
    <name evidence="1" type="ORF">TWF696_004683</name>
</gene>
<dbReference type="AlphaFoldDB" id="A0AAV9V8N1"/>
<dbReference type="Proteomes" id="UP001375240">
    <property type="component" value="Unassembled WGS sequence"/>
</dbReference>
<evidence type="ECO:0000313" key="1">
    <source>
        <dbReference type="EMBL" id="KAK6355583.1"/>
    </source>
</evidence>
<reference evidence="1 2" key="1">
    <citation type="submission" date="2019-10" db="EMBL/GenBank/DDBJ databases">
        <authorList>
            <person name="Palmer J.M."/>
        </authorList>
    </citation>
    <scope>NUCLEOTIDE SEQUENCE [LARGE SCALE GENOMIC DNA]</scope>
    <source>
        <strain evidence="1 2">TWF696</strain>
    </source>
</reference>
<protein>
    <recommendedName>
        <fullName evidence="3">Chromo domain-containing protein</fullName>
    </recommendedName>
</protein>
<dbReference type="EMBL" id="JAVHNQ010000002">
    <property type="protein sequence ID" value="KAK6355583.1"/>
    <property type="molecule type" value="Genomic_DNA"/>
</dbReference>
<organism evidence="1 2">
    <name type="scientific">Orbilia brochopaga</name>
    <dbReference type="NCBI Taxonomy" id="3140254"/>
    <lineage>
        <taxon>Eukaryota</taxon>
        <taxon>Fungi</taxon>
        <taxon>Dikarya</taxon>
        <taxon>Ascomycota</taxon>
        <taxon>Pezizomycotina</taxon>
        <taxon>Orbiliomycetes</taxon>
        <taxon>Orbiliales</taxon>
        <taxon>Orbiliaceae</taxon>
        <taxon>Orbilia</taxon>
    </lineage>
</organism>
<comment type="caution">
    <text evidence="1">The sequence shown here is derived from an EMBL/GenBank/DDBJ whole genome shotgun (WGS) entry which is preliminary data.</text>
</comment>
<keyword evidence="2" id="KW-1185">Reference proteome</keyword>